<feature type="domain" description="Regulatory protein YycH-like" evidence="2">
    <location>
        <begin position="43"/>
        <end position="273"/>
    </location>
</feature>
<dbReference type="Proteomes" id="UP000656813">
    <property type="component" value="Unassembled WGS sequence"/>
</dbReference>
<dbReference type="AlphaFoldDB" id="A0A8J2ZVT7"/>
<keyword evidence="1" id="KW-1133">Transmembrane helix</keyword>
<evidence type="ECO:0000259" key="2">
    <source>
        <dbReference type="Pfam" id="PF09648"/>
    </source>
</evidence>
<dbReference type="Gene3D" id="3.30.310.160">
    <property type="entry name" value="YycH protein, domain 2"/>
    <property type="match status" value="1"/>
</dbReference>
<reference evidence="3" key="2">
    <citation type="submission" date="2020-09" db="EMBL/GenBank/DDBJ databases">
        <authorList>
            <person name="Sun Q."/>
            <person name="Zhou Y."/>
        </authorList>
    </citation>
    <scope>NUCLEOTIDE SEQUENCE</scope>
    <source>
        <strain evidence="3">CGMCC 1.12777</strain>
    </source>
</reference>
<comment type="caution">
    <text evidence="3">The sequence shown here is derived from an EMBL/GenBank/DDBJ whole genome shotgun (WGS) entry which is preliminary data.</text>
</comment>
<keyword evidence="1" id="KW-0812">Transmembrane</keyword>
<dbReference type="InterPro" id="IPR018604">
    <property type="entry name" value="YycI-like"/>
</dbReference>
<evidence type="ECO:0000313" key="3">
    <source>
        <dbReference type="EMBL" id="GGH80402.1"/>
    </source>
</evidence>
<feature type="transmembrane region" description="Helical" evidence="1">
    <location>
        <begin position="6"/>
        <end position="26"/>
    </location>
</feature>
<name>A0A8J2ZVT7_9BACL</name>
<reference evidence="3" key="1">
    <citation type="journal article" date="2014" name="Int. J. Syst. Evol. Microbiol.">
        <title>Complete genome sequence of Corynebacterium casei LMG S-19264T (=DSM 44701T), isolated from a smear-ripened cheese.</title>
        <authorList>
            <consortium name="US DOE Joint Genome Institute (JGI-PGF)"/>
            <person name="Walter F."/>
            <person name="Albersmeier A."/>
            <person name="Kalinowski J."/>
            <person name="Ruckert C."/>
        </authorList>
    </citation>
    <scope>NUCLEOTIDE SEQUENCE</scope>
    <source>
        <strain evidence="3">CGMCC 1.12777</strain>
    </source>
</reference>
<keyword evidence="1" id="KW-0472">Membrane</keyword>
<dbReference type="EMBL" id="BMFV01000010">
    <property type="protein sequence ID" value="GGH80402.1"/>
    <property type="molecule type" value="Genomic_DNA"/>
</dbReference>
<proteinExistence type="predicted"/>
<evidence type="ECO:0000256" key="1">
    <source>
        <dbReference type="SAM" id="Phobius"/>
    </source>
</evidence>
<dbReference type="InterPro" id="IPR042274">
    <property type="entry name" value="YycH/YycI_2"/>
</dbReference>
<accession>A0A8J2ZVT7</accession>
<evidence type="ECO:0000313" key="4">
    <source>
        <dbReference type="Proteomes" id="UP000656813"/>
    </source>
</evidence>
<organism evidence="3 4">
    <name type="scientific">Pullulanibacillus pueri</name>
    <dbReference type="NCBI Taxonomy" id="1437324"/>
    <lineage>
        <taxon>Bacteria</taxon>
        <taxon>Bacillati</taxon>
        <taxon>Bacillota</taxon>
        <taxon>Bacilli</taxon>
        <taxon>Bacillales</taxon>
        <taxon>Sporolactobacillaceae</taxon>
        <taxon>Pullulanibacillus</taxon>
    </lineage>
</organism>
<dbReference type="Pfam" id="PF09648">
    <property type="entry name" value="YycI"/>
    <property type="match status" value="1"/>
</dbReference>
<gene>
    <name evidence="3" type="ORF">GCM10007096_16750</name>
</gene>
<dbReference type="GO" id="GO:0016020">
    <property type="term" value="C:membrane"/>
    <property type="evidence" value="ECO:0007669"/>
    <property type="project" value="InterPro"/>
</dbReference>
<sequence>MNWGQTKTIFIICFLLLNIFLGYTMWHNRHEYQEQYESQSDPDFDQLIQSKRIDTSQIDMPNAKQQVTFLEGTPIDFNNSAIKKVLNKLSGGKDKKVFSYSLDNSNMKLDVEFEQTITLPKNPSSDDINAFLKTYVYKGDQYQYWSSDKAEDGETTYHFIQTFNDYQVFSIPKGEVSTLNVQVKNNKVIGYDQTYIHIEDSGEKMAMDVTPKDALQQLWNNNYLPILKKPEILAINLCYINIVQDMKVQSTVNYIPAWYIKVKLTDGVQGYFVSDLNVTPIDDGEETGD</sequence>
<keyword evidence="4" id="KW-1185">Reference proteome</keyword>
<protein>
    <recommendedName>
        <fullName evidence="2">Regulatory protein YycH-like domain-containing protein</fullName>
    </recommendedName>
</protein>
<dbReference type="RefSeq" id="WP_188496953.1">
    <property type="nucleotide sequence ID" value="NZ_BMFV01000010.1"/>
</dbReference>